<evidence type="ECO:0000313" key="10">
    <source>
        <dbReference type="EMBL" id="BDU68302.1"/>
    </source>
</evidence>
<dbReference type="PROSITE" id="PS00070">
    <property type="entry name" value="ALDEHYDE_DEHYDR_CYS"/>
    <property type="match status" value="1"/>
</dbReference>
<dbReference type="Proteomes" id="UP001242010">
    <property type="component" value="Chromosome"/>
</dbReference>
<sequence length="543" mass="60309">MSNAIFSLPESVNEPINPYAPGTRERALLKAELERQYHLELDIPLIIGGQEVRTGKTQKAVCPHDHGHVLARFHEAGEAEVRMAIDAAMAAKKAWEATPWEDRAAIFHKMGSLISSKYRYILNAATMLNQSKSAFQAEIDSTCETADFLRFNAGFMEQIYRQQPISDPHVWNRVHYRALEGFVFAVTPFNFTAIAANLPTAPAIMGNTVVWKPASTSILSNYYLMQLYKEAGLPDGVINFVPGRGSMIGKVALEDRNFAGLHFTGSTGVFNSMWKTISGNLERYRSYPRIVGETGGKDYVFMHQSGDVAQTAAAIVRAGFEYQGQKCSACSRVYAPASRWPELKERLLGLLAEIRMGDVRDFRNYFNAVIDEAAFDNTMKYIELARNAKDAEILAGGKGDKSKGWFIEPTLILTTNPKFVSMEEEIFAPVVTIFVYDDAQLDETLKILDETSPYALTGAIFARDRYVINHLTEALANTAGNFYINDKPTGAVVGHQPFGGSRASGTNDKAGSFLNLIRWTSPRTIKESFTPPADIKFPFLEAE</sequence>
<evidence type="ECO:0000256" key="1">
    <source>
        <dbReference type="ARBA" id="ARBA00004786"/>
    </source>
</evidence>
<keyword evidence="11" id="KW-1185">Reference proteome</keyword>
<dbReference type="InterPro" id="IPR050485">
    <property type="entry name" value="Proline_metab_enzyme"/>
</dbReference>
<protein>
    <recommendedName>
        <fullName evidence="7">L-glutamate gamma-semialdehyde dehydrogenase</fullName>
        <ecNumber evidence="3">1.2.1.88</ecNumber>
    </recommendedName>
    <alternativeName>
        <fullName evidence="7">L-glutamate gamma-semialdehyde dehydrogenase</fullName>
    </alternativeName>
</protein>
<evidence type="ECO:0000256" key="2">
    <source>
        <dbReference type="ARBA" id="ARBA00009986"/>
    </source>
</evidence>
<dbReference type="EC" id="1.2.1.88" evidence="3"/>
<dbReference type="InterPro" id="IPR005931">
    <property type="entry name" value="P5CDH/ALDH4A1"/>
</dbReference>
<evidence type="ECO:0000256" key="8">
    <source>
        <dbReference type="ARBA" id="ARBA00048142"/>
    </source>
</evidence>
<feature type="domain" description="Aldehyde dehydrogenase" evidence="9">
    <location>
        <begin position="56"/>
        <end position="512"/>
    </location>
</feature>
<dbReference type="InterPro" id="IPR016162">
    <property type="entry name" value="Ald_DH_N"/>
</dbReference>
<name>A0ABM8DN33_9BACT</name>
<evidence type="ECO:0000256" key="6">
    <source>
        <dbReference type="ARBA" id="ARBA00023062"/>
    </source>
</evidence>
<keyword evidence="5" id="KW-0520">NAD</keyword>
<dbReference type="InterPro" id="IPR016163">
    <property type="entry name" value="Ald_DH_C"/>
</dbReference>
<dbReference type="SUPFAM" id="SSF53720">
    <property type="entry name" value="ALDH-like"/>
    <property type="match status" value="1"/>
</dbReference>
<dbReference type="PANTHER" id="PTHR42862">
    <property type="entry name" value="DELTA-1-PYRROLINE-5-CARBOXYLATE DEHYDROGENASE 1, ISOFORM A-RELATED"/>
    <property type="match status" value="1"/>
</dbReference>
<evidence type="ECO:0000259" key="9">
    <source>
        <dbReference type="Pfam" id="PF00171"/>
    </source>
</evidence>
<dbReference type="InterPro" id="IPR016161">
    <property type="entry name" value="Ald_DH/histidinol_DH"/>
</dbReference>
<organism evidence="10 11">
    <name type="scientific">Geothrix oryzae</name>
    <dbReference type="NCBI Taxonomy" id="2927975"/>
    <lineage>
        <taxon>Bacteria</taxon>
        <taxon>Pseudomonadati</taxon>
        <taxon>Acidobacteriota</taxon>
        <taxon>Holophagae</taxon>
        <taxon>Holophagales</taxon>
        <taxon>Holophagaceae</taxon>
        <taxon>Geothrix</taxon>
    </lineage>
</organism>
<evidence type="ECO:0000256" key="7">
    <source>
        <dbReference type="ARBA" id="ARBA00032259"/>
    </source>
</evidence>
<evidence type="ECO:0000256" key="4">
    <source>
        <dbReference type="ARBA" id="ARBA00023002"/>
    </source>
</evidence>
<dbReference type="PANTHER" id="PTHR42862:SF1">
    <property type="entry name" value="DELTA-1-PYRROLINE-5-CARBOXYLATE DEHYDROGENASE 2, ISOFORM A-RELATED"/>
    <property type="match status" value="1"/>
</dbReference>
<dbReference type="Gene3D" id="3.40.605.10">
    <property type="entry name" value="Aldehyde Dehydrogenase, Chain A, domain 1"/>
    <property type="match status" value="1"/>
</dbReference>
<dbReference type="RefSeq" id="WP_286354925.1">
    <property type="nucleotide sequence ID" value="NZ_AP027079.1"/>
</dbReference>
<proteinExistence type="inferred from homology"/>
<dbReference type="CDD" id="cd07123">
    <property type="entry name" value="ALDH_F4-17_P5CDH"/>
    <property type="match status" value="1"/>
</dbReference>
<dbReference type="Pfam" id="PF00171">
    <property type="entry name" value="Aldedh"/>
    <property type="match status" value="1"/>
</dbReference>
<keyword evidence="6" id="KW-0642">Proline metabolism</keyword>
<evidence type="ECO:0000313" key="11">
    <source>
        <dbReference type="Proteomes" id="UP001242010"/>
    </source>
</evidence>
<comment type="similarity">
    <text evidence="2">Belongs to the aldehyde dehydrogenase family.</text>
</comment>
<accession>A0ABM8DN33</accession>
<evidence type="ECO:0000256" key="5">
    <source>
        <dbReference type="ARBA" id="ARBA00023027"/>
    </source>
</evidence>
<comment type="pathway">
    <text evidence="1">Amino-acid degradation; L-proline degradation into L-glutamate; L-glutamate from L-proline: step 2/2.</text>
</comment>
<dbReference type="Gene3D" id="3.40.309.10">
    <property type="entry name" value="Aldehyde Dehydrogenase, Chain A, domain 2"/>
    <property type="match status" value="1"/>
</dbReference>
<comment type="catalytic activity">
    <reaction evidence="8">
        <text>L-glutamate 5-semialdehyde + NAD(+) + H2O = L-glutamate + NADH + 2 H(+)</text>
        <dbReference type="Rhea" id="RHEA:30235"/>
        <dbReference type="ChEBI" id="CHEBI:15377"/>
        <dbReference type="ChEBI" id="CHEBI:15378"/>
        <dbReference type="ChEBI" id="CHEBI:29985"/>
        <dbReference type="ChEBI" id="CHEBI:57540"/>
        <dbReference type="ChEBI" id="CHEBI:57945"/>
        <dbReference type="ChEBI" id="CHEBI:58066"/>
        <dbReference type="EC" id="1.2.1.88"/>
    </reaction>
</comment>
<keyword evidence="4" id="KW-0560">Oxidoreductase</keyword>
<dbReference type="InterPro" id="IPR016160">
    <property type="entry name" value="Ald_DH_CS_CYS"/>
</dbReference>
<dbReference type="InterPro" id="IPR015590">
    <property type="entry name" value="Aldehyde_DH_dom"/>
</dbReference>
<gene>
    <name evidence="10" type="primary">pruA</name>
    <name evidence="10" type="ORF">GETHOR_04030</name>
</gene>
<reference evidence="11" key="1">
    <citation type="journal article" date="2023" name="Int. J. Syst. Evol. Microbiol.">
        <title>Mesoterricola silvestris gen. nov., sp. nov., Mesoterricola sediminis sp. nov., Geothrix oryzae sp. nov., Geothrix edaphica sp. nov., Geothrix rubra sp. nov., and Geothrix limicola sp. nov., six novel members of Acidobacteriota isolated from soils.</title>
        <authorList>
            <person name="Itoh H."/>
            <person name="Sugisawa Y."/>
            <person name="Mise K."/>
            <person name="Xu Z."/>
            <person name="Kuniyasu M."/>
            <person name="Ushijima N."/>
            <person name="Kawano K."/>
            <person name="Kobayashi E."/>
            <person name="Shiratori Y."/>
            <person name="Masuda Y."/>
            <person name="Senoo K."/>
        </authorList>
    </citation>
    <scope>NUCLEOTIDE SEQUENCE [LARGE SCALE GENOMIC DNA]</scope>
    <source>
        <strain evidence="11">Red222</strain>
    </source>
</reference>
<dbReference type="NCBIfam" id="TIGR01236">
    <property type="entry name" value="D1pyr5carbox1"/>
    <property type="match status" value="1"/>
</dbReference>
<dbReference type="EMBL" id="AP027079">
    <property type="protein sequence ID" value="BDU68302.1"/>
    <property type="molecule type" value="Genomic_DNA"/>
</dbReference>
<evidence type="ECO:0000256" key="3">
    <source>
        <dbReference type="ARBA" id="ARBA00012884"/>
    </source>
</evidence>